<dbReference type="InterPro" id="IPR050951">
    <property type="entry name" value="Retrovirus_Pol_polyprotein"/>
</dbReference>
<dbReference type="SUPFAM" id="SSF56672">
    <property type="entry name" value="DNA/RNA polymerases"/>
    <property type="match status" value="1"/>
</dbReference>
<dbReference type="EMBL" id="CM003604">
    <property type="protein sequence ID" value="KYP73553.1"/>
    <property type="molecule type" value="Genomic_DNA"/>
</dbReference>
<accession>A0A151U2N3</accession>
<evidence type="ECO:0000256" key="1">
    <source>
        <dbReference type="ARBA" id="ARBA00023268"/>
    </source>
</evidence>
<keyword evidence="1" id="KW-0511">Multifunctional enzyme</keyword>
<dbReference type="PANTHER" id="PTHR37984">
    <property type="entry name" value="PROTEIN CBG26694"/>
    <property type="match status" value="1"/>
</dbReference>
<reference evidence="3 4" key="1">
    <citation type="journal article" date="2012" name="Nat. Biotechnol.">
        <title>Draft genome sequence of pigeonpea (Cajanus cajan), an orphan legume crop of resource-poor farmers.</title>
        <authorList>
            <person name="Varshney R.K."/>
            <person name="Chen W."/>
            <person name="Li Y."/>
            <person name="Bharti A.K."/>
            <person name="Saxena R.K."/>
            <person name="Schlueter J.A."/>
            <person name="Donoghue M.T."/>
            <person name="Azam S."/>
            <person name="Fan G."/>
            <person name="Whaley A.M."/>
            <person name="Farmer A.D."/>
            <person name="Sheridan J."/>
            <person name="Iwata A."/>
            <person name="Tuteja R."/>
            <person name="Penmetsa R.V."/>
            <person name="Wu W."/>
            <person name="Upadhyaya H.D."/>
            <person name="Yang S.P."/>
            <person name="Shah T."/>
            <person name="Saxena K.B."/>
            <person name="Michael T."/>
            <person name="McCombie W.R."/>
            <person name="Yang B."/>
            <person name="Zhang G."/>
            <person name="Yang H."/>
            <person name="Wang J."/>
            <person name="Spillane C."/>
            <person name="Cook D.R."/>
            <person name="May G.D."/>
            <person name="Xu X."/>
            <person name="Jackson S.A."/>
        </authorList>
    </citation>
    <scope>NUCLEOTIDE SEQUENCE [LARGE SCALE GENOMIC DNA]</scope>
    <source>
        <strain evidence="4">cv. Asha</strain>
    </source>
</reference>
<keyword evidence="4" id="KW-1185">Reference proteome</keyword>
<dbReference type="Gramene" id="C.cajan_06029.t">
    <property type="protein sequence ID" value="C.cajan_06029.t.cds1"/>
    <property type="gene ID" value="C.cajan_06029"/>
</dbReference>
<dbReference type="Pfam" id="PF17919">
    <property type="entry name" value="RT_RNaseH_2"/>
    <property type="match status" value="1"/>
</dbReference>
<protein>
    <submittedName>
        <fullName evidence="3">Retrovirus-related Pol polyprotein from transposon 412 family</fullName>
    </submittedName>
</protein>
<dbReference type="OMA" id="RYPPLRN"/>
<dbReference type="InterPro" id="IPR041577">
    <property type="entry name" value="RT_RNaseH_2"/>
</dbReference>
<dbReference type="InterPro" id="IPR043128">
    <property type="entry name" value="Rev_trsase/Diguanyl_cyclase"/>
</dbReference>
<proteinExistence type="predicted"/>
<organism evidence="3 4">
    <name type="scientific">Cajanus cajan</name>
    <name type="common">Pigeon pea</name>
    <name type="synonym">Cajanus indicus</name>
    <dbReference type="NCBI Taxonomy" id="3821"/>
    <lineage>
        <taxon>Eukaryota</taxon>
        <taxon>Viridiplantae</taxon>
        <taxon>Streptophyta</taxon>
        <taxon>Embryophyta</taxon>
        <taxon>Tracheophyta</taxon>
        <taxon>Spermatophyta</taxon>
        <taxon>Magnoliopsida</taxon>
        <taxon>eudicotyledons</taxon>
        <taxon>Gunneridae</taxon>
        <taxon>Pentapetalae</taxon>
        <taxon>rosids</taxon>
        <taxon>fabids</taxon>
        <taxon>Fabales</taxon>
        <taxon>Fabaceae</taxon>
        <taxon>Papilionoideae</taxon>
        <taxon>50 kb inversion clade</taxon>
        <taxon>NPAAA clade</taxon>
        <taxon>indigoferoid/millettioid clade</taxon>
        <taxon>Phaseoleae</taxon>
        <taxon>Cajanus</taxon>
    </lineage>
</organism>
<dbReference type="PANTHER" id="PTHR37984:SF5">
    <property type="entry name" value="PROTEIN NYNRIN-LIKE"/>
    <property type="match status" value="1"/>
</dbReference>
<dbReference type="GO" id="GO:0003824">
    <property type="term" value="F:catalytic activity"/>
    <property type="evidence" value="ECO:0007669"/>
    <property type="project" value="UniProtKB-KW"/>
</dbReference>
<dbReference type="AlphaFoldDB" id="A0A151U2N3"/>
<dbReference type="Gene3D" id="3.30.70.270">
    <property type="match status" value="1"/>
</dbReference>
<dbReference type="Proteomes" id="UP000075243">
    <property type="component" value="Chromosome 2"/>
</dbReference>
<evidence type="ECO:0000313" key="4">
    <source>
        <dbReference type="Proteomes" id="UP000075243"/>
    </source>
</evidence>
<evidence type="ECO:0000259" key="2">
    <source>
        <dbReference type="Pfam" id="PF17919"/>
    </source>
</evidence>
<evidence type="ECO:0000313" key="3">
    <source>
        <dbReference type="EMBL" id="KYP73553.1"/>
    </source>
</evidence>
<name>A0A151U2N3_CAJCA</name>
<sequence>MITNRGIEANPKKCKAIIQMQSPQTVKDVQHLAGRLVSISRFISRLVERARPIFTLLRKPKNFEWTDKYEEAFKSFKDFLTTPPILHRLDHHSDRLLYLAVAKGAISAVIVQENHKVQTPIYFIS</sequence>
<gene>
    <name evidence="3" type="ORF">KK1_006183</name>
</gene>
<feature type="domain" description="Reverse transcriptase/retrotransposon-derived protein RNase H-like" evidence="2">
    <location>
        <begin position="65"/>
        <end position="125"/>
    </location>
</feature>
<dbReference type="InterPro" id="IPR043502">
    <property type="entry name" value="DNA/RNA_pol_sf"/>
</dbReference>